<protein>
    <submittedName>
        <fullName evidence="2">Uncharacterized protein</fullName>
    </submittedName>
</protein>
<reference evidence="2" key="2">
    <citation type="submission" date="2014-07" db="EMBL/GenBank/DDBJ databases">
        <authorList>
            <person name="Hull J."/>
        </authorList>
    </citation>
    <scope>NUCLEOTIDE SEQUENCE</scope>
</reference>
<keyword evidence="1" id="KW-0472">Membrane</keyword>
<sequence>NTCLGCYTLSVTGLIKGTISIARVVSARRLSEMECWTKIFTLFVVLPATFFALPTPYPQTQLTGLLSGVPSGTGGSTSGNNSNCCAAVQQLVANVVGTGGAVPDILGTLVGKCNDGTGGGGTGGGGTDPNGNNTSCGAVQKILTSLGLLNTGPDEGALSRILSALVGNCGGSDTYGKGTQCGAVTSIVQTLLGSGGGKNPPLLQAILNLLIGSCGGNGSNDRDNCGAVTELLDIVGLTTANKNPGLLPDILTALLGTCGKTDPNKTCSILQGLLSAEMSSNEMNAGNVGSLLGAIIGNNCGSYGGGNTTNCGVGQGLVPDLLNILGLTSPTNTGNAGLIQTILNALLGGTCGSSGGGNNP</sequence>
<feature type="transmembrane region" description="Helical" evidence="1">
    <location>
        <begin position="35"/>
        <end position="53"/>
    </location>
</feature>
<feature type="non-terminal residue" evidence="2">
    <location>
        <position position="1"/>
    </location>
</feature>
<proteinExistence type="predicted"/>
<keyword evidence="1" id="KW-0812">Transmembrane</keyword>
<gene>
    <name evidence="2" type="ORF">CM83_35060</name>
</gene>
<organism evidence="2">
    <name type="scientific">Lygus hesperus</name>
    <name type="common">Western plant bug</name>
    <dbReference type="NCBI Taxonomy" id="30085"/>
    <lineage>
        <taxon>Eukaryota</taxon>
        <taxon>Metazoa</taxon>
        <taxon>Ecdysozoa</taxon>
        <taxon>Arthropoda</taxon>
        <taxon>Hexapoda</taxon>
        <taxon>Insecta</taxon>
        <taxon>Pterygota</taxon>
        <taxon>Neoptera</taxon>
        <taxon>Paraneoptera</taxon>
        <taxon>Hemiptera</taxon>
        <taxon>Heteroptera</taxon>
        <taxon>Panheteroptera</taxon>
        <taxon>Cimicomorpha</taxon>
        <taxon>Miridae</taxon>
        <taxon>Mirini</taxon>
        <taxon>Lygus</taxon>
    </lineage>
</organism>
<accession>A0A0A9YD16</accession>
<dbReference type="EMBL" id="GBHO01014098">
    <property type="protein sequence ID" value="JAG29506.1"/>
    <property type="molecule type" value="Transcribed_RNA"/>
</dbReference>
<dbReference type="AlphaFoldDB" id="A0A0A9YD16"/>
<reference evidence="2" key="1">
    <citation type="journal article" date="2014" name="PLoS ONE">
        <title>Transcriptome-Based Identification of ABC Transporters in the Western Tarnished Plant Bug Lygus hesperus.</title>
        <authorList>
            <person name="Hull J.J."/>
            <person name="Chaney K."/>
            <person name="Geib S.M."/>
            <person name="Fabrick J.A."/>
            <person name="Brent C.S."/>
            <person name="Walsh D."/>
            <person name="Lavine L.C."/>
        </authorList>
    </citation>
    <scope>NUCLEOTIDE SEQUENCE</scope>
</reference>
<feature type="non-terminal residue" evidence="2">
    <location>
        <position position="360"/>
    </location>
</feature>
<name>A0A0A9YD16_LYGHE</name>
<evidence type="ECO:0000256" key="1">
    <source>
        <dbReference type="SAM" id="Phobius"/>
    </source>
</evidence>
<keyword evidence="1" id="KW-1133">Transmembrane helix</keyword>
<evidence type="ECO:0000313" key="2">
    <source>
        <dbReference type="EMBL" id="JAG29506.1"/>
    </source>
</evidence>